<comment type="caution">
    <text evidence="2">The sequence shown here is derived from an EMBL/GenBank/DDBJ whole genome shotgun (WGS) entry which is preliminary data.</text>
</comment>
<keyword evidence="3" id="KW-1185">Reference proteome</keyword>
<keyword evidence="1" id="KW-1133">Transmembrane helix</keyword>
<reference evidence="2 3" key="1">
    <citation type="submission" date="2021-06" db="EMBL/GenBank/DDBJ databases">
        <authorList>
            <person name="Palmer J.M."/>
        </authorList>
    </citation>
    <scope>NUCLEOTIDE SEQUENCE [LARGE SCALE GENOMIC DNA]</scope>
    <source>
        <strain evidence="2 3">XC_2019</strain>
        <tissue evidence="2">Muscle</tissue>
    </source>
</reference>
<keyword evidence="1" id="KW-0472">Membrane</keyword>
<protein>
    <submittedName>
        <fullName evidence="2">Uncharacterized protein</fullName>
    </submittedName>
</protein>
<dbReference type="Proteomes" id="UP001434883">
    <property type="component" value="Unassembled WGS sequence"/>
</dbReference>
<proteinExistence type="predicted"/>
<keyword evidence="1" id="KW-0812">Transmembrane</keyword>
<organism evidence="2 3">
    <name type="scientific">Xenoophorus captivus</name>
    <dbReference type="NCBI Taxonomy" id="1517983"/>
    <lineage>
        <taxon>Eukaryota</taxon>
        <taxon>Metazoa</taxon>
        <taxon>Chordata</taxon>
        <taxon>Craniata</taxon>
        <taxon>Vertebrata</taxon>
        <taxon>Euteleostomi</taxon>
        <taxon>Actinopterygii</taxon>
        <taxon>Neopterygii</taxon>
        <taxon>Teleostei</taxon>
        <taxon>Neoteleostei</taxon>
        <taxon>Acanthomorphata</taxon>
        <taxon>Ovalentaria</taxon>
        <taxon>Atherinomorphae</taxon>
        <taxon>Cyprinodontiformes</taxon>
        <taxon>Goodeidae</taxon>
        <taxon>Xenoophorus</taxon>
    </lineage>
</organism>
<evidence type="ECO:0000256" key="1">
    <source>
        <dbReference type="SAM" id="Phobius"/>
    </source>
</evidence>
<feature type="transmembrane region" description="Helical" evidence="1">
    <location>
        <begin position="32"/>
        <end position="52"/>
    </location>
</feature>
<feature type="non-terminal residue" evidence="2">
    <location>
        <position position="1"/>
    </location>
</feature>
<evidence type="ECO:0000313" key="3">
    <source>
        <dbReference type="Proteomes" id="UP001434883"/>
    </source>
</evidence>
<gene>
    <name evidence="2" type="ORF">XENOCAPTIV_015265</name>
</gene>
<accession>A0ABV0QRZ9</accession>
<evidence type="ECO:0000313" key="2">
    <source>
        <dbReference type="EMBL" id="MEQ2198599.1"/>
    </source>
</evidence>
<name>A0ABV0QRZ9_9TELE</name>
<dbReference type="EMBL" id="JAHRIN010019965">
    <property type="protein sequence ID" value="MEQ2198599.1"/>
    <property type="molecule type" value="Genomic_DNA"/>
</dbReference>
<sequence length="69" mass="7317">KALASISACCWAGRGSLVGVESSSSDIKLRQLAGDPAALFLFSLFTFVYGLLHGSVWPLTLLQVAAWAF</sequence>